<evidence type="ECO:0000313" key="2">
    <source>
        <dbReference type="EMBL" id="TLM97044.1"/>
    </source>
</evidence>
<name>A0A5R8WXX9_9BACT</name>
<evidence type="ECO:0000313" key="3">
    <source>
        <dbReference type="Proteomes" id="UP000305517"/>
    </source>
</evidence>
<keyword evidence="1" id="KW-0732">Signal</keyword>
<dbReference type="EMBL" id="VAJM01000001">
    <property type="protein sequence ID" value="TLM97044.1"/>
    <property type="molecule type" value="Genomic_DNA"/>
</dbReference>
<evidence type="ECO:0000256" key="1">
    <source>
        <dbReference type="SAM" id="SignalP"/>
    </source>
</evidence>
<organism evidence="2 3">
    <name type="scientific">Hymenobacter jeollabukensis</name>
    <dbReference type="NCBI Taxonomy" id="2025313"/>
    <lineage>
        <taxon>Bacteria</taxon>
        <taxon>Pseudomonadati</taxon>
        <taxon>Bacteroidota</taxon>
        <taxon>Cytophagia</taxon>
        <taxon>Cytophagales</taxon>
        <taxon>Hymenobacteraceae</taxon>
        <taxon>Hymenobacter</taxon>
    </lineage>
</organism>
<dbReference type="Proteomes" id="UP000305517">
    <property type="component" value="Unassembled WGS sequence"/>
</dbReference>
<feature type="signal peptide" evidence="1">
    <location>
        <begin position="1"/>
        <end position="19"/>
    </location>
</feature>
<protein>
    <submittedName>
        <fullName evidence="2">Uncharacterized protein</fullName>
    </submittedName>
</protein>
<sequence>MKNILALIALCLFSIAAKAQSGAATLVDTLYSAFRPEGDDVETVVRKLPEYKAESCLFSLLDDIIRHDKACKREVGYYFSCAKVEEKTVVKISPVNFNRIVHGKYFGYFVYGNRNFLCYGDTRYFVSKKLLGTPLVLTSFISEYPQIADIYLGGDTNGMLRAFSCNNEKQYALIKTCISPVRKEATQK</sequence>
<proteinExistence type="predicted"/>
<reference evidence="2 3" key="1">
    <citation type="submission" date="2019-05" db="EMBL/GenBank/DDBJ databases">
        <title>Hymenobacter edaphi sp. nov., isolated from abandoned arsenic-contaminated farmland soil.</title>
        <authorList>
            <person name="Nie L."/>
        </authorList>
    </citation>
    <scope>NUCLEOTIDE SEQUENCE [LARGE SCALE GENOMIC DNA]</scope>
    <source>
        <strain evidence="2 3">1-3-3-8</strain>
    </source>
</reference>
<comment type="caution">
    <text evidence="2">The sequence shown here is derived from an EMBL/GenBank/DDBJ whole genome shotgun (WGS) entry which is preliminary data.</text>
</comment>
<accession>A0A5R8WXX9</accession>
<gene>
    <name evidence="2" type="ORF">FDY95_03375</name>
</gene>
<keyword evidence="3" id="KW-1185">Reference proteome</keyword>
<dbReference type="RefSeq" id="WP_138075287.1">
    <property type="nucleotide sequence ID" value="NZ_VAJM01000001.1"/>
</dbReference>
<dbReference type="AlphaFoldDB" id="A0A5R8WXX9"/>
<feature type="chain" id="PRO_5024284041" evidence="1">
    <location>
        <begin position="20"/>
        <end position="188"/>
    </location>
</feature>